<evidence type="ECO:0000313" key="1">
    <source>
        <dbReference type="EMBL" id="EXX66278.1"/>
    </source>
</evidence>
<sequence>MNNSVCRAHNKKPYELVFGGTPHRYSAMLDQLFQNNIFSEDEIPNEFEGKLNLDEDALFCRQHSLQLLTNQLTVGHQVLQNFAYQNLKTYIIKKISTMIVKSKHKLKYEIGKYVKILISKIDRFGTDQPVLPCKVIEKLNYNDIFKYYLECISEILNNLYYADELNSFKVKEYPELDHIPTDNISVKEAA</sequence>
<keyword evidence="2" id="KW-1185">Reference proteome</keyword>
<dbReference type="EMBL" id="JEMT01019196">
    <property type="protein sequence ID" value="EXX66278.1"/>
    <property type="molecule type" value="Genomic_DNA"/>
</dbReference>
<comment type="caution">
    <text evidence="1">The sequence shown here is derived from an EMBL/GenBank/DDBJ whole genome shotgun (WGS) entry which is preliminary data.</text>
</comment>
<dbReference type="STRING" id="1432141.A0A015MHF1"/>
<dbReference type="HOGENOM" id="CLU_1462068_0_0_1"/>
<name>A0A015MHF1_RHIIW</name>
<evidence type="ECO:0000313" key="2">
    <source>
        <dbReference type="Proteomes" id="UP000022910"/>
    </source>
</evidence>
<protein>
    <submittedName>
        <fullName evidence="1">Uncharacterized protein</fullName>
    </submittedName>
</protein>
<reference evidence="1 2" key="1">
    <citation type="submission" date="2014-02" db="EMBL/GenBank/DDBJ databases">
        <title>Single nucleus genome sequencing reveals high similarity among nuclei of an endomycorrhizal fungus.</title>
        <authorList>
            <person name="Lin K."/>
            <person name="Geurts R."/>
            <person name="Zhang Z."/>
            <person name="Limpens E."/>
            <person name="Saunders D.G."/>
            <person name="Mu D."/>
            <person name="Pang E."/>
            <person name="Cao H."/>
            <person name="Cha H."/>
            <person name="Lin T."/>
            <person name="Zhou Q."/>
            <person name="Shang Y."/>
            <person name="Li Y."/>
            <person name="Ivanov S."/>
            <person name="Sharma T."/>
            <person name="Velzen R.V."/>
            <person name="Ruijter N.D."/>
            <person name="Aanen D.K."/>
            <person name="Win J."/>
            <person name="Kamoun S."/>
            <person name="Bisseling T."/>
            <person name="Huang S."/>
        </authorList>
    </citation>
    <scope>NUCLEOTIDE SEQUENCE [LARGE SCALE GENOMIC DNA]</scope>
    <source>
        <strain evidence="2">DAOM197198w</strain>
    </source>
</reference>
<accession>A0A015MHF1</accession>
<dbReference type="Proteomes" id="UP000022910">
    <property type="component" value="Unassembled WGS sequence"/>
</dbReference>
<organism evidence="1 2">
    <name type="scientific">Rhizophagus irregularis (strain DAOM 197198w)</name>
    <name type="common">Glomus intraradices</name>
    <dbReference type="NCBI Taxonomy" id="1432141"/>
    <lineage>
        <taxon>Eukaryota</taxon>
        <taxon>Fungi</taxon>
        <taxon>Fungi incertae sedis</taxon>
        <taxon>Mucoromycota</taxon>
        <taxon>Glomeromycotina</taxon>
        <taxon>Glomeromycetes</taxon>
        <taxon>Glomerales</taxon>
        <taxon>Glomeraceae</taxon>
        <taxon>Rhizophagus</taxon>
    </lineage>
</organism>
<dbReference type="OrthoDB" id="2425021at2759"/>
<proteinExistence type="predicted"/>
<gene>
    <name evidence="1" type="ORF">RirG_125350</name>
</gene>
<dbReference type="AlphaFoldDB" id="A0A015MHF1"/>